<evidence type="ECO:0008006" key="3">
    <source>
        <dbReference type="Google" id="ProtNLM"/>
    </source>
</evidence>
<dbReference type="PANTHER" id="PTHR39179:SF1">
    <property type="entry name" value="SPORE COAT PROTEIN I"/>
    <property type="match status" value="1"/>
</dbReference>
<dbReference type="RefSeq" id="WP_161837226.1">
    <property type="nucleotide sequence ID" value="NZ_CP048000.1"/>
</dbReference>
<name>A0A6P1TGP7_9FIRM</name>
<organism evidence="1 2">
    <name type="scientific">Anaerocolumna sedimenticola</name>
    <dbReference type="NCBI Taxonomy" id="2696063"/>
    <lineage>
        <taxon>Bacteria</taxon>
        <taxon>Bacillati</taxon>
        <taxon>Bacillota</taxon>
        <taxon>Clostridia</taxon>
        <taxon>Lachnospirales</taxon>
        <taxon>Lachnospiraceae</taxon>
        <taxon>Anaerocolumna</taxon>
    </lineage>
</organism>
<dbReference type="EMBL" id="CP048000">
    <property type="protein sequence ID" value="QHQ60390.1"/>
    <property type="molecule type" value="Genomic_DNA"/>
</dbReference>
<dbReference type="Gene3D" id="3.30.200.20">
    <property type="entry name" value="Phosphorylase Kinase, domain 1"/>
    <property type="match status" value="1"/>
</dbReference>
<dbReference type="PANTHER" id="PTHR39179">
    <property type="entry name" value="SPORE COAT PROTEIN I"/>
    <property type="match status" value="1"/>
</dbReference>
<dbReference type="InterPro" id="IPR047175">
    <property type="entry name" value="CotS-like"/>
</dbReference>
<protein>
    <recommendedName>
        <fullName evidence="3">Aminoglycoside phosphotransferase domain-containing protein</fullName>
    </recommendedName>
</protein>
<evidence type="ECO:0000313" key="2">
    <source>
        <dbReference type="Proteomes" id="UP000464314"/>
    </source>
</evidence>
<dbReference type="GO" id="GO:0042601">
    <property type="term" value="C:endospore-forming forespore"/>
    <property type="evidence" value="ECO:0007669"/>
    <property type="project" value="TreeGrafter"/>
</dbReference>
<dbReference type="KEGG" id="anr:Ana3638_06055"/>
<proteinExistence type="predicted"/>
<dbReference type="InterPro" id="IPR011009">
    <property type="entry name" value="Kinase-like_dom_sf"/>
</dbReference>
<accession>A0A6P1TGP7</accession>
<dbReference type="Proteomes" id="UP000464314">
    <property type="component" value="Chromosome"/>
</dbReference>
<dbReference type="Gene3D" id="3.90.1200.10">
    <property type="match status" value="1"/>
</dbReference>
<dbReference type="SUPFAM" id="SSF56112">
    <property type="entry name" value="Protein kinase-like (PK-like)"/>
    <property type="match status" value="1"/>
</dbReference>
<reference evidence="1 2" key="1">
    <citation type="submission" date="2020-01" db="EMBL/GenBank/DDBJ databases">
        <title>Genome analysis of Anaerocolumna sp. CBA3638.</title>
        <authorList>
            <person name="Kim J."/>
            <person name="Roh S.W."/>
        </authorList>
    </citation>
    <scope>NUCLEOTIDE SEQUENCE [LARGE SCALE GENOMIC DNA]</scope>
    <source>
        <strain evidence="1 2">CBA3638</strain>
    </source>
</reference>
<evidence type="ECO:0000313" key="1">
    <source>
        <dbReference type="EMBL" id="QHQ60390.1"/>
    </source>
</evidence>
<keyword evidence="2" id="KW-1185">Reference proteome</keyword>
<dbReference type="AlphaFoldDB" id="A0A6P1TGP7"/>
<sequence length="168" mass="20003">MEDRNLELFRQYNIKIYNTYRIRGAFILETDKGLKLLKSLESSKSRVDFENTVLEYLTVQNYPYVDLYVKNYSNEIITEDSAGNKYVLKNWFPGEECNLRDEADIADATVNLAILHTLLREVPLSEEQLLHNTYIDLMEVFDKRNRELKRVRSYIREKEKKMSLSYVI</sequence>
<gene>
    <name evidence="1" type="ORF">Ana3638_06055</name>
</gene>